<organism evidence="2 3">
    <name type="scientific">Pleodorina starrii</name>
    <dbReference type="NCBI Taxonomy" id="330485"/>
    <lineage>
        <taxon>Eukaryota</taxon>
        <taxon>Viridiplantae</taxon>
        <taxon>Chlorophyta</taxon>
        <taxon>core chlorophytes</taxon>
        <taxon>Chlorophyceae</taxon>
        <taxon>CS clade</taxon>
        <taxon>Chlamydomonadales</taxon>
        <taxon>Volvocaceae</taxon>
        <taxon>Pleodorina</taxon>
    </lineage>
</organism>
<feature type="region of interest" description="Disordered" evidence="1">
    <location>
        <begin position="1339"/>
        <end position="1370"/>
    </location>
</feature>
<feature type="compositionally biased region" description="Gly residues" evidence="1">
    <location>
        <begin position="58"/>
        <end position="69"/>
    </location>
</feature>
<gene>
    <name evidence="2" type="primary">PLEST010402</name>
    <name evidence="2" type="ORF">PLESTB_000999300</name>
</gene>
<feature type="region of interest" description="Disordered" evidence="1">
    <location>
        <begin position="1"/>
        <end position="173"/>
    </location>
</feature>
<feature type="compositionally biased region" description="Low complexity" evidence="1">
    <location>
        <begin position="86"/>
        <end position="104"/>
    </location>
</feature>
<name>A0A9W6BP57_9CHLO</name>
<feature type="compositionally biased region" description="Low complexity" evidence="1">
    <location>
        <begin position="151"/>
        <end position="160"/>
    </location>
</feature>
<sequence>MTRGSLRQGDSPSAKPDTIRPTRQTTSGGSNSGNSGSSNSSNSGSSNSSNSGSSNSSNGGGEGMNGPSGGAVAFRPSGSSADARAGTTSSGSGRPDGSSSSRGGVVLPAAAAPSLEGARRAAVMWQWKQLMEPRQGPQGPLAPGPNPSRVPPVAASGVAPAPAPPAPAAATNSGSANVASAATAAGAPPTSSLQFPKPVSAGPHRVLQVPGLRAPPLSPPAVPNAATGEPAAGHVAAAAVMAAAAPPAARVPKELLPLTLQGRISLMEAAMTAAAAVTEAAAARRPLKVSGGGGGATAQERAERPAIAARKAAAGVALAGAAATTAQGICITGGTAASPAGGDKAAMPGSAAVADAGQGTGPALAATAAQAPTAAMTAVSTAVATTSRREPVGVGAAASGSRKPSHGSDDSKTTTEITAAPADTPQGPIPPRNDARAQGASTAAATSLVPELSAARKLLARLARYIPTGREDGPALLAPYQRYQYGPYQEAAAAAAAHPELLLRPQGLQQLSCITAAYAAAGHRHEPFLRALSAMAAEKMAAPRAQRGAGRSASSKTARGAAAAPATPSAAAPLTFRTACVMLTALARLRYRDAGLTAQLGRWLAAALRSGTVSPRAKWKGTWLAAALWAYATLERMAAREDAVAVRGPAAAPAADASAAGAVLFSEAAEAIRVDPGWLYLMDCREALWALWALKVAAAMYGPTAGERAAAAAVVPAAAAARVPYTPQPLVELQLLERAASQLDQLDPGQLAEAYAVAAEAGFGADGDMLAALRRCTLARVAAVRPQSLSVMVASLAVMQVRDVAWLSALAAACRNQMINMKAEQIVVVLHSFAAALRFYYLPLFHAAAVMCTLPGFARLGAMPAGDVVRLAAAYSAVGHYEAILLRRTAERILTLGSAATAWQRANVLQSCSRLAYRHNPLLRAVAAEAFAHAAPSATSPLAAAAAAVPAASGPANALAALPPAQLAAVAAACGQLQFRPPGMLRALHATRVVEWPRLGLAQRASLCWALLVLSGGLAGDVPATAAAGAEPSAECSVAGGAAAAAAAARRHRRSAEPSSQLGAQQRDQRQQPPVLSLPAQLQRRQQQLLLTALCEYLGALAATDWRSWPTSDHHAQLLVACSVLTWGSLQQQQQQQTLQQQQPNQPEQQQQKREVGGNSGPQPSSPAAATAAVEAAPTGGAAGGCEGSRFTWAASSPALRAAVERLPAAAMRKALAAHHRLRQAVLGPWAAAIADVVRQVVEGAAAADAAAAAASGVRPWLELGGPPRRAAAASGVSWRVRGGTVSHGLLLCGGALGIDVCVEMELEEAEEAEEVAVAASSQAGEAAGDATEEARLAGETPCSGGTTPGAIGAAVERGEDGRTEQRGVRQPRRRQRVLIALELCAPPPPGAGSAAGAAATSGGGVVRNSRWLLSGSAALRRRLLTGLGWRVVAVRERTWQGLRSPEQQRRAVEAWLRRAVLQAAANEAAAAERSGAAQEAAEVRGPLT</sequence>
<evidence type="ECO:0000313" key="3">
    <source>
        <dbReference type="Proteomes" id="UP001165080"/>
    </source>
</evidence>
<evidence type="ECO:0000256" key="1">
    <source>
        <dbReference type="SAM" id="MobiDB-lite"/>
    </source>
</evidence>
<evidence type="ECO:0008006" key="4">
    <source>
        <dbReference type="Google" id="ProtNLM"/>
    </source>
</evidence>
<dbReference type="Proteomes" id="UP001165080">
    <property type="component" value="Unassembled WGS sequence"/>
</dbReference>
<accession>A0A9W6BP57</accession>
<feature type="compositionally biased region" description="Low complexity" evidence="1">
    <location>
        <begin position="1136"/>
        <end position="1150"/>
    </location>
</feature>
<feature type="region of interest" description="Disordered" evidence="1">
    <location>
        <begin position="1136"/>
        <end position="1181"/>
    </location>
</feature>
<feature type="region of interest" description="Disordered" evidence="1">
    <location>
        <begin position="382"/>
        <end position="442"/>
    </location>
</feature>
<feature type="compositionally biased region" description="Pro residues" evidence="1">
    <location>
        <begin position="140"/>
        <end position="150"/>
    </location>
</feature>
<feature type="region of interest" description="Disordered" evidence="1">
    <location>
        <begin position="1049"/>
        <end position="1074"/>
    </location>
</feature>
<feature type="compositionally biased region" description="Basic and acidic residues" evidence="1">
    <location>
        <begin position="1357"/>
        <end position="1368"/>
    </location>
</feature>
<protein>
    <recommendedName>
        <fullName evidence="4">RAP domain-containing protein</fullName>
    </recommendedName>
</protein>
<keyword evidence="3" id="KW-1185">Reference proteome</keyword>
<reference evidence="2 3" key="1">
    <citation type="journal article" date="2023" name="Commun. Biol.">
        <title>Reorganization of the ancestral sex-determining regions during the evolution of trioecy in Pleodorina starrii.</title>
        <authorList>
            <person name="Takahashi K."/>
            <person name="Suzuki S."/>
            <person name="Kawai-Toyooka H."/>
            <person name="Yamamoto K."/>
            <person name="Hamaji T."/>
            <person name="Ootsuki R."/>
            <person name="Yamaguchi H."/>
            <person name="Kawachi M."/>
            <person name="Higashiyama T."/>
            <person name="Nozaki H."/>
        </authorList>
    </citation>
    <scope>NUCLEOTIDE SEQUENCE [LARGE SCALE GENOMIC DNA]</scope>
    <source>
        <strain evidence="2 3">NIES-4479</strain>
    </source>
</reference>
<evidence type="ECO:0000313" key="2">
    <source>
        <dbReference type="EMBL" id="GLC55548.1"/>
    </source>
</evidence>
<proteinExistence type="predicted"/>
<comment type="caution">
    <text evidence="2">The sequence shown here is derived from an EMBL/GenBank/DDBJ whole genome shotgun (WGS) entry which is preliminary data.</text>
</comment>
<dbReference type="EMBL" id="BRXU01000013">
    <property type="protein sequence ID" value="GLC55548.1"/>
    <property type="molecule type" value="Genomic_DNA"/>
</dbReference>
<feature type="compositionally biased region" description="Low complexity" evidence="1">
    <location>
        <begin position="1161"/>
        <end position="1180"/>
    </location>
</feature>
<feature type="compositionally biased region" description="Low complexity" evidence="1">
    <location>
        <begin position="27"/>
        <end position="57"/>
    </location>
</feature>